<sequence length="54" mass="5792">MQSMGLGTIADQLGDLKLEELLTTPPPGTDEIVAVSRSCNFLSHQNIICSPDSF</sequence>
<dbReference type="AlphaFoldDB" id="I3S594"/>
<accession>I3S594</accession>
<name>I3S594_LOTJA</name>
<reference evidence="1" key="1">
    <citation type="submission" date="2012-05" db="EMBL/GenBank/DDBJ databases">
        <authorList>
            <person name="Krishnakumar V."/>
            <person name="Cheung F."/>
            <person name="Xiao Y."/>
            <person name="Chan A."/>
            <person name="Moskal W.A."/>
            <person name="Town C.D."/>
        </authorList>
    </citation>
    <scope>NUCLEOTIDE SEQUENCE</scope>
</reference>
<proteinExistence type="evidence at transcript level"/>
<evidence type="ECO:0000313" key="1">
    <source>
        <dbReference type="EMBL" id="AFK35436.1"/>
    </source>
</evidence>
<protein>
    <submittedName>
        <fullName evidence="1">Uncharacterized protein</fullName>
    </submittedName>
</protein>
<organism evidence="1">
    <name type="scientific">Lotus japonicus</name>
    <name type="common">Lotus corniculatus var. japonicus</name>
    <dbReference type="NCBI Taxonomy" id="34305"/>
    <lineage>
        <taxon>Eukaryota</taxon>
        <taxon>Viridiplantae</taxon>
        <taxon>Streptophyta</taxon>
        <taxon>Embryophyta</taxon>
        <taxon>Tracheophyta</taxon>
        <taxon>Spermatophyta</taxon>
        <taxon>Magnoliopsida</taxon>
        <taxon>eudicotyledons</taxon>
        <taxon>Gunneridae</taxon>
        <taxon>Pentapetalae</taxon>
        <taxon>rosids</taxon>
        <taxon>fabids</taxon>
        <taxon>Fabales</taxon>
        <taxon>Fabaceae</taxon>
        <taxon>Papilionoideae</taxon>
        <taxon>50 kb inversion clade</taxon>
        <taxon>NPAAA clade</taxon>
        <taxon>Hologalegina</taxon>
        <taxon>robinioid clade</taxon>
        <taxon>Loteae</taxon>
        <taxon>Lotus</taxon>
    </lineage>
</organism>
<dbReference type="EMBL" id="BT135641">
    <property type="protein sequence ID" value="AFK35436.1"/>
    <property type="molecule type" value="mRNA"/>
</dbReference>